<comment type="caution">
    <text evidence="1">The sequence shown here is derived from an EMBL/GenBank/DDBJ whole genome shotgun (WGS) entry which is preliminary data.</text>
</comment>
<keyword evidence="2" id="KW-1185">Reference proteome</keyword>
<dbReference type="EMBL" id="JAKELL010000002">
    <property type="protein sequence ID" value="KAH9000380.1"/>
    <property type="molecule type" value="Genomic_DNA"/>
</dbReference>
<evidence type="ECO:0000313" key="1">
    <source>
        <dbReference type="EMBL" id="KAH9000380.1"/>
    </source>
</evidence>
<dbReference type="Proteomes" id="UP001201163">
    <property type="component" value="Unassembled WGS sequence"/>
</dbReference>
<protein>
    <submittedName>
        <fullName evidence="1">Uncharacterized protein</fullName>
    </submittedName>
</protein>
<gene>
    <name evidence="1" type="ORF">EDB92DRAFT_495961</name>
</gene>
<dbReference type="AlphaFoldDB" id="A0AAD4LR13"/>
<sequence length="135" mass="15697">MTGRLVPTSTNLRDEKVFPSFRECPDENDIPYAYYREREEGVYTPIRHWCYLGEITESVVFTRLCLTVKDKRGDNVTTSFYLDSHQPGGAFTTFTPGMSNFPVHRNVPKPLTDKGNTIAILYAQQHDFCRWIRRV</sequence>
<reference evidence="1" key="1">
    <citation type="submission" date="2022-01" db="EMBL/GenBank/DDBJ databases">
        <title>Comparative genomics reveals a dynamic genome evolution in the ectomycorrhizal milk-cap (Lactarius) mushrooms.</title>
        <authorList>
            <consortium name="DOE Joint Genome Institute"/>
            <person name="Lebreton A."/>
            <person name="Tang N."/>
            <person name="Kuo A."/>
            <person name="LaButti K."/>
            <person name="Drula E."/>
            <person name="Barry K."/>
            <person name="Clum A."/>
            <person name="Lipzen A."/>
            <person name="Mousain D."/>
            <person name="Ng V."/>
            <person name="Wang R."/>
            <person name="Wang X."/>
            <person name="Dai Y."/>
            <person name="Henrissat B."/>
            <person name="Grigoriev I.V."/>
            <person name="Guerin-Laguette A."/>
            <person name="Yu F."/>
            <person name="Martin F.M."/>
        </authorList>
    </citation>
    <scope>NUCLEOTIDE SEQUENCE</scope>
    <source>
        <strain evidence="1">QP</strain>
    </source>
</reference>
<proteinExistence type="predicted"/>
<accession>A0AAD4LR13</accession>
<evidence type="ECO:0000313" key="2">
    <source>
        <dbReference type="Proteomes" id="UP001201163"/>
    </source>
</evidence>
<name>A0AAD4LR13_9AGAM</name>
<organism evidence="1 2">
    <name type="scientific">Lactarius akahatsu</name>
    <dbReference type="NCBI Taxonomy" id="416441"/>
    <lineage>
        <taxon>Eukaryota</taxon>
        <taxon>Fungi</taxon>
        <taxon>Dikarya</taxon>
        <taxon>Basidiomycota</taxon>
        <taxon>Agaricomycotina</taxon>
        <taxon>Agaricomycetes</taxon>
        <taxon>Russulales</taxon>
        <taxon>Russulaceae</taxon>
        <taxon>Lactarius</taxon>
    </lineage>
</organism>